<gene>
    <name evidence="1" type="ORF">BYL167_LOCUS37197</name>
    <name evidence="2" type="ORF">GIL414_LOCUS52079</name>
</gene>
<protein>
    <submittedName>
        <fullName evidence="1">Uncharacterized protein</fullName>
    </submittedName>
</protein>
<name>A0A8S2Y4M7_9BILA</name>
<organism evidence="1 3">
    <name type="scientific">Rotaria magnacalcarata</name>
    <dbReference type="NCBI Taxonomy" id="392030"/>
    <lineage>
        <taxon>Eukaryota</taxon>
        <taxon>Metazoa</taxon>
        <taxon>Spiralia</taxon>
        <taxon>Gnathifera</taxon>
        <taxon>Rotifera</taxon>
        <taxon>Eurotatoria</taxon>
        <taxon>Bdelloidea</taxon>
        <taxon>Philodinida</taxon>
        <taxon>Philodinidae</taxon>
        <taxon>Rotaria</taxon>
    </lineage>
</organism>
<dbReference type="Proteomes" id="UP000681967">
    <property type="component" value="Unassembled WGS sequence"/>
</dbReference>
<evidence type="ECO:0000313" key="2">
    <source>
        <dbReference type="EMBL" id="CAF4906039.1"/>
    </source>
</evidence>
<comment type="caution">
    <text evidence="1">The sequence shown here is derived from an EMBL/GenBank/DDBJ whole genome shotgun (WGS) entry which is preliminary data.</text>
</comment>
<evidence type="ECO:0000313" key="1">
    <source>
        <dbReference type="EMBL" id="CAF4528139.1"/>
    </source>
</evidence>
<feature type="non-terminal residue" evidence="1">
    <location>
        <position position="1"/>
    </location>
</feature>
<dbReference type="EMBL" id="CAJOBH010083412">
    <property type="protein sequence ID" value="CAF4528139.1"/>
    <property type="molecule type" value="Genomic_DNA"/>
</dbReference>
<sequence length="24" mass="2750">VPWISNVRNSKISSLDVQLFDNFA</sequence>
<dbReference type="AlphaFoldDB" id="A0A8S2Y4M7"/>
<dbReference type="EMBL" id="CAJOBJ010177539">
    <property type="protein sequence ID" value="CAF4906039.1"/>
    <property type="molecule type" value="Genomic_DNA"/>
</dbReference>
<dbReference type="Proteomes" id="UP000681720">
    <property type="component" value="Unassembled WGS sequence"/>
</dbReference>
<evidence type="ECO:0000313" key="3">
    <source>
        <dbReference type="Proteomes" id="UP000681967"/>
    </source>
</evidence>
<accession>A0A8S2Y4M7</accession>
<reference evidence="1" key="1">
    <citation type="submission" date="2021-02" db="EMBL/GenBank/DDBJ databases">
        <authorList>
            <person name="Nowell W R."/>
        </authorList>
    </citation>
    <scope>NUCLEOTIDE SEQUENCE</scope>
</reference>
<proteinExistence type="predicted"/>